<evidence type="ECO:0000313" key="3">
    <source>
        <dbReference type="Proteomes" id="UP000237271"/>
    </source>
</evidence>
<sequence>MITGSECKEDTTGSTKDPTPAQDAPSQDAPVDDSESSEAKAASTSLPATNLTLGEGKDRAQAAKTASQKRADEGAAAAKKRAAPDSPFRESGLPKGYHNLFDSESDEAEEEGAVSEPQKISNDLDEQQERFQADQLQGALEEFTSLRKKPEDRGGLFPVWGYRWVQPENTTTQTQAEDLFWRWVSLKNFTVQELKELREDRLLSYVLDQRDLRIVFAHLVAKRQLHSVMEDLDSSLSPALKMSA</sequence>
<dbReference type="Proteomes" id="UP000237271">
    <property type="component" value="Unassembled WGS sequence"/>
</dbReference>
<protein>
    <recommendedName>
        <fullName evidence="4">ATP-binding cassette (ABC) Superfamily</fullName>
    </recommendedName>
</protein>
<feature type="region of interest" description="Disordered" evidence="1">
    <location>
        <begin position="1"/>
        <end position="121"/>
    </location>
</feature>
<evidence type="ECO:0008006" key="4">
    <source>
        <dbReference type="Google" id="ProtNLM"/>
    </source>
</evidence>
<feature type="non-terminal residue" evidence="2">
    <location>
        <position position="244"/>
    </location>
</feature>
<reference evidence="2 3" key="1">
    <citation type="journal article" date="2017" name="Genome Biol. Evol.">
        <title>Phytophthora megakarya and P. palmivora, closely related causal agents of cacao black pod rot, underwent increases in genome sizes and gene numbers by different mechanisms.</title>
        <authorList>
            <person name="Ali S.S."/>
            <person name="Shao J."/>
            <person name="Lary D.J."/>
            <person name="Kronmiller B."/>
            <person name="Shen D."/>
            <person name="Strem M.D."/>
            <person name="Amoako-Attah I."/>
            <person name="Akrofi A.Y."/>
            <person name="Begoude B.A."/>
            <person name="Ten Hoopen G.M."/>
            <person name="Coulibaly K."/>
            <person name="Kebe B.I."/>
            <person name="Melnick R.L."/>
            <person name="Guiltinan M.J."/>
            <person name="Tyler B.M."/>
            <person name="Meinhardt L.W."/>
            <person name="Bailey B.A."/>
        </authorList>
    </citation>
    <scope>NUCLEOTIDE SEQUENCE [LARGE SCALE GENOMIC DNA]</scope>
    <source>
        <strain evidence="3">sbr112.9</strain>
    </source>
</reference>
<dbReference type="OrthoDB" id="126917at2759"/>
<organism evidence="2 3">
    <name type="scientific">Phytophthora palmivora</name>
    <dbReference type="NCBI Taxonomy" id="4796"/>
    <lineage>
        <taxon>Eukaryota</taxon>
        <taxon>Sar</taxon>
        <taxon>Stramenopiles</taxon>
        <taxon>Oomycota</taxon>
        <taxon>Peronosporomycetes</taxon>
        <taxon>Peronosporales</taxon>
        <taxon>Peronosporaceae</taxon>
        <taxon>Phytophthora</taxon>
    </lineage>
</organism>
<evidence type="ECO:0000313" key="2">
    <source>
        <dbReference type="EMBL" id="POM73375.1"/>
    </source>
</evidence>
<evidence type="ECO:0000256" key="1">
    <source>
        <dbReference type="SAM" id="MobiDB-lite"/>
    </source>
</evidence>
<name>A0A2P4Y6C9_9STRA</name>
<feature type="compositionally biased region" description="Acidic residues" evidence="1">
    <location>
        <begin position="103"/>
        <end position="113"/>
    </location>
</feature>
<accession>A0A2P4Y6C9</accession>
<feature type="compositionally biased region" description="Basic and acidic residues" evidence="1">
    <location>
        <begin position="1"/>
        <end position="11"/>
    </location>
</feature>
<dbReference type="AlphaFoldDB" id="A0A2P4Y6C9"/>
<gene>
    <name evidence="2" type="ORF">PHPALM_9783</name>
</gene>
<comment type="caution">
    <text evidence="2">The sequence shown here is derived from an EMBL/GenBank/DDBJ whole genome shotgun (WGS) entry which is preliminary data.</text>
</comment>
<proteinExistence type="predicted"/>
<keyword evidence="3" id="KW-1185">Reference proteome</keyword>
<dbReference type="EMBL" id="NCKW01005160">
    <property type="protein sequence ID" value="POM73375.1"/>
    <property type="molecule type" value="Genomic_DNA"/>
</dbReference>